<name>A0ABS3CX00_9ALTE</name>
<keyword evidence="6" id="KW-1185">Reference proteome</keyword>
<dbReference type="SUPFAM" id="SSF54862">
    <property type="entry name" value="4Fe-4S ferredoxins"/>
    <property type="match status" value="1"/>
</dbReference>
<organism evidence="5 6">
    <name type="scientific">Bowmanella yangjiangensis</name>
    <dbReference type="NCBI Taxonomy" id="2811230"/>
    <lineage>
        <taxon>Bacteria</taxon>
        <taxon>Pseudomonadati</taxon>
        <taxon>Pseudomonadota</taxon>
        <taxon>Gammaproteobacteria</taxon>
        <taxon>Alteromonadales</taxon>
        <taxon>Alteromonadaceae</taxon>
        <taxon>Bowmanella</taxon>
    </lineage>
</organism>
<evidence type="ECO:0000256" key="1">
    <source>
        <dbReference type="ARBA" id="ARBA00022723"/>
    </source>
</evidence>
<gene>
    <name evidence="5" type="ORF">J0A65_17445</name>
</gene>
<protein>
    <submittedName>
        <fullName evidence="5">4Fe-4S binding protein</fullName>
    </submittedName>
</protein>
<dbReference type="InterPro" id="IPR017900">
    <property type="entry name" value="4Fe4S_Fe_S_CS"/>
</dbReference>
<dbReference type="Pfam" id="PF00037">
    <property type="entry name" value="Fer4"/>
    <property type="match status" value="1"/>
</dbReference>
<dbReference type="InterPro" id="IPR017896">
    <property type="entry name" value="4Fe4S_Fe-S-bd"/>
</dbReference>
<sequence>MLSLLDCWDCGLCLEVCPTVKMEF</sequence>
<evidence type="ECO:0000256" key="2">
    <source>
        <dbReference type="ARBA" id="ARBA00023004"/>
    </source>
</evidence>
<keyword evidence="3" id="KW-0411">Iron-sulfur</keyword>
<evidence type="ECO:0000256" key="3">
    <source>
        <dbReference type="ARBA" id="ARBA00023014"/>
    </source>
</evidence>
<comment type="caution">
    <text evidence="5">The sequence shown here is derived from an EMBL/GenBank/DDBJ whole genome shotgun (WGS) entry which is preliminary data.</text>
</comment>
<reference evidence="5 6" key="1">
    <citation type="submission" date="2021-03" db="EMBL/GenBank/DDBJ databases">
        <title>novel species isolated from a fishpond in China.</title>
        <authorList>
            <person name="Lu H."/>
            <person name="Cai Z."/>
        </authorList>
    </citation>
    <scope>NUCLEOTIDE SEQUENCE [LARGE SCALE GENOMIC DNA]</scope>
    <source>
        <strain evidence="5 6">Y57</strain>
    </source>
</reference>
<dbReference type="Proteomes" id="UP000663992">
    <property type="component" value="Unassembled WGS sequence"/>
</dbReference>
<dbReference type="RefSeq" id="WP_206595674.1">
    <property type="nucleotide sequence ID" value="NZ_JAFKCS010000021.1"/>
</dbReference>
<dbReference type="PROSITE" id="PS51379">
    <property type="entry name" value="4FE4S_FER_2"/>
    <property type="match status" value="1"/>
</dbReference>
<evidence type="ECO:0000313" key="5">
    <source>
        <dbReference type="EMBL" id="MBN7821657.1"/>
    </source>
</evidence>
<keyword evidence="2" id="KW-0408">Iron</keyword>
<evidence type="ECO:0000313" key="6">
    <source>
        <dbReference type="Proteomes" id="UP000663992"/>
    </source>
</evidence>
<feature type="domain" description="4Fe-4S ferredoxin-type" evidence="4">
    <location>
        <begin position="1"/>
        <end position="24"/>
    </location>
</feature>
<accession>A0ABS3CX00</accession>
<dbReference type="PROSITE" id="PS00198">
    <property type="entry name" value="4FE4S_FER_1"/>
    <property type="match status" value="1"/>
</dbReference>
<proteinExistence type="predicted"/>
<evidence type="ECO:0000259" key="4">
    <source>
        <dbReference type="PROSITE" id="PS51379"/>
    </source>
</evidence>
<keyword evidence="1" id="KW-0479">Metal-binding</keyword>
<dbReference type="EMBL" id="JAFKCS010000021">
    <property type="protein sequence ID" value="MBN7821657.1"/>
    <property type="molecule type" value="Genomic_DNA"/>
</dbReference>